<dbReference type="Pfam" id="PF04138">
    <property type="entry name" value="GtrA_DPMS_TM"/>
    <property type="match status" value="1"/>
</dbReference>
<dbReference type="GO" id="GO:0005886">
    <property type="term" value="C:plasma membrane"/>
    <property type="evidence" value="ECO:0007669"/>
    <property type="project" value="TreeGrafter"/>
</dbReference>
<evidence type="ECO:0000313" key="9">
    <source>
        <dbReference type="Proteomes" id="UP000325375"/>
    </source>
</evidence>
<feature type="transmembrane region" description="Helical" evidence="6">
    <location>
        <begin position="104"/>
        <end position="122"/>
    </location>
</feature>
<feature type="domain" description="GtrA/DPMS transmembrane" evidence="7">
    <location>
        <begin position="12"/>
        <end position="121"/>
    </location>
</feature>
<dbReference type="InterPro" id="IPR051401">
    <property type="entry name" value="GtrA_CellWall_Glycosyl"/>
</dbReference>
<dbReference type="AlphaFoldDB" id="A0A5E7CQV8"/>
<sequence>MSRQKTFTDLIKFVIGGGINTAFTFALYFGLQHLLPYQVAYALAFATGVVFSYWFNATIVFKTPVSWKGFFAFPLVYLVQYLLSAVLLSVFVERIGIPQSVAPLAVIVVTIPVTFVLTRWFMRRK</sequence>
<dbReference type="PANTHER" id="PTHR38459:SF1">
    <property type="entry name" value="PROPHAGE BACTOPRENOL-LINKED GLUCOSE TRANSLOCASE HOMOLOG"/>
    <property type="match status" value="1"/>
</dbReference>
<proteinExistence type="inferred from homology"/>
<evidence type="ECO:0000256" key="6">
    <source>
        <dbReference type="SAM" id="Phobius"/>
    </source>
</evidence>
<feature type="transmembrane region" description="Helical" evidence="6">
    <location>
        <begin position="69"/>
        <end position="92"/>
    </location>
</feature>
<evidence type="ECO:0000259" key="7">
    <source>
        <dbReference type="Pfam" id="PF04138"/>
    </source>
</evidence>
<feature type="transmembrane region" description="Helical" evidence="6">
    <location>
        <begin position="37"/>
        <end position="57"/>
    </location>
</feature>
<evidence type="ECO:0000256" key="1">
    <source>
        <dbReference type="ARBA" id="ARBA00004141"/>
    </source>
</evidence>
<dbReference type="RefSeq" id="WP_150603312.1">
    <property type="nucleotide sequence ID" value="NZ_CABVHX010000010.1"/>
</dbReference>
<name>A0A5E7CQV8_PSEFL</name>
<evidence type="ECO:0000256" key="5">
    <source>
        <dbReference type="ARBA" id="ARBA00023136"/>
    </source>
</evidence>
<evidence type="ECO:0000256" key="4">
    <source>
        <dbReference type="ARBA" id="ARBA00022989"/>
    </source>
</evidence>
<keyword evidence="5 6" id="KW-0472">Membrane</keyword>
<keyword evidence="3 6" id="KW-0812">Transmembrane</keyword>
<evidence type="ECO:0000256" key="2">
    <source>
        <dbReference type="ARBA" id="ARBA00009399"/>
    </source>
</evidence>
<dbReference type="PANTHER" id="PTHR38459">
    <property type="entry name" value="PROPHAGE BACTOPRENOL-LINKED GLUCOSE TRANSLOCASE HOMOLOG"/>
    <property type="match status" value="1"/>
</dbReference>
<dbReference type="EMBL" id="CABVHX010000010">
    <property type="protein sequence ID" value="VVO02195.1"/>
    <property type="molecule type" value="Genomic_DNA"/>
</dbReference>
<feature type="transmembrane region" description="Helical" evidence="6">
    <location>
        <begin position="12"/>
        <end position="31"/>
    </location>
</feature>
<organism evidence="8 9">
    <name type="scientific">Pseudomonas fluorescens</name>
    <dbReference type="NCBI Taxonomy" id="294"/>
    <lineage>
        <taxon>Bacteria</taxon>
        <taxon>Pseudomonadati</taxon>
        <taxon>Pseudomonadota</taxon>
        <taxon>Gammaproteobacteria</taxon>
        <taxon>Pseudomonadales</taxon>
        <taxon>Pseudomonadaceae</taxon>
        <taxon>Pseudomonas</taxon>
    </lineage>
</organism>
<gene>
    <name evidence="8" type="ORF">PS718_02756</name>
</gene>
<comment type="similarity">
    <text evidence="2">Belongs to the GtrA family.</text>
</comment>
<reference evidence="8 9" key="1">
    <citation type="submission" date="2019-09" db="EMBL/GenBank/DDBJ databases">
        <authorList>
            <person name="Chandra G."/>
            <person name="Truman W A."/>
        </authorList>
    </citation>
    <scope>NUCLEOTIDE SEQUENCE [LARGE SCALE GENOMIC DNA]</scope>
    <source>
        <strain evidence="8">PS718</strain>
    </source>
</reference>
<evidence type="ECO:0000313" key="8">
    <source>
        <dbReference type="EMBL" id="VVO02195.1"/>
    </source>
</evidence>
<accession>A0A5E7CQV8</accession>
<dbReference type="GO" id="GO:0000271">
    <property type="term" value="P:polysaccharide biosynthetic process"/>
    <property type="evidence" value="ECO:0007669"/>
    <property type="project" value="InterPro"/>
</dbReference>
<dbReference type="InterPro" id="IPR007267">
    <property type="entry name" value="GtrA_DPMS_TM"/>
</dbReference>
<dbReference type="Proteomes" id="UP000325375">
    <property type="component" value="Unassembled WGS sequence"/>
</dbReference>
<comment type="subcellular location">
    <subcellularLocation>
        <location evidence="1">Membrane</location>
        <topology evidence="1">Multi-pass membrane protein</topology>
    </subcellularLocation>
</comment>
<evidence type="ECO:0000256" key="3">
    <source>
        <dbReference type="ARBA" id="ARBA00022692"/>
    </source>
</evidence>
<protein>
    <recommendedName>
        <fullName evidence="7">GtrA/DPMS transmembrane domain-containing protein</fullName>
    </recommendedName>
</protein>
<keyword evidence="4 6" id="KW-1133">Transmembrane helix</keyword>